<name>A0A942EHX6_9HYPH</name>
<evidence type="ECO:0000313" key="3">
    <source>
        <dbReference type="Proteomes" id="UP000678281"/>
    </source>
</evidence>
<comment type="caution">
    <text evidence="2">The sequence shown here is derived from an EMBL/GenBank/DDBJ whole genome shotgun (WGS) entry which is preliminary data.</text>
</comment>
<keyword evidence="1" id="KW-0812">Transmembrane</keyword>
<organism evidence="2 3">
    <name type="scientific">Devosia litorisediminis</name>
    <dbReference type="NCBI Taxonomy" id="2829817"/>
    <lineage>
        <taxon>Bacteria</taxon>
        <taxon>Pseudomonadati</taxon>
        <taxon>Pseudomonadota</taxon>
        <taxon>Alphaproteobacteria</taxon>
        <taxon>Hyphomicrobiales</taxon>
        <taxon>Devosiaceae</taxon>
        <taxon>Devosia</taxon>
    </lineage>
</organism>
<dbReference type="RefSeq" id="WP_212659958.1">
    <property type="nucleotide sequence ID" value="NZ_JAGXTP010000003.1"/>
</dbReference>
<evidence type="ECO:0000313" key="2">
    <source>
        <dbReference type="EMBL" id="MBS3850336.1"/>
    </source>
</evidence>
<accession>A0A942EHX6</accession>
<dbReference type="AlphaFoldDB" id="A0A942EHX6"/>
<dbReference type="EMBL" id="JAGXTP010000003">
    <property type="protein sequence ID" value="MBS3850336.1"/>
    <property type="molecule type" value="Genomic_DNA"/>
</dbReference>
<protein>
    <submittedName>
        <fullName evidence="2">Flp family type IVb pilin</fullName>
    </submittedName>
</protein>
<gene>
    <name evidence="2" type="ORF">KD146_16675</name>
</gene>
<keyword evidence="1" id="KW-1133">Transmembrane helix</keyword>
<dbReference type="Proteomes" id="UP000678281">
    <property type="component" value="Unassembled WGS sequence"/>
</dbReference>
<keyword evidence="1" id="KW-0472">Membrane</keyword>
<sequence length="50" mass="5278">MLTAIERFARDEAGVTPVEYGLIAAILVVFATVAVSAAGYNIHDLISITN</sequence>
<evidence type="ECO:0000256" key="1">
    <source>
        <dbReference type="SAM" id="Phobius"/>
    </source>
</evidence>
<keyword evidence="3" id="KW-1185">Reference proteome</keyword>
<feature type="transmembrane region" description="Helical" evidence="1">
    <location>
        <begin position="20"/>
        <end position="42"/>
    </location>
</feature>
<reference evidence="2" key="1">
    <citation type="submission" date="2021-04" db="EMBL/GenBank/DDBJ databases">
        <title>Devosia litorisediminis sp. nov., isolated from a sand dune.</title>
        <authorList>
            <person name="Park S."/>
            <person name="Yoon J.-H."/>
        </authorList>
    </citation>
    <scope>NUCLEOTIDE SEQUENCE</scope>
    <source>
        <strain evidence="2">BSSL-BM10</strain>
    </source>
</reference>
<proteinExistence type="predicted"/>